<evidence type="ECO:0000256" key="5">
    <source>
        <dbReference type="ARBA" id="ARBA00023136"/>
    </source>
</evidence>
<dbReference type="PROSITE" id="PS50850">
    <property type="entry name" value="MFS"/>
    <property type="match status" value="1"/>
</dbReference>
<feature type="transmembrane region" description="Helical" evidence="6">
    <location>
        <begin position="82"/>
        <end position="102"/>
    </location>
</feature>
<sequence>MTKAFSAGMGEQTEQPASWLPMIIISMGQAQMSLNINALPVSIGGIVEEFNTAPTTVATAIVAYSLAVAGFIMLGAKLSQMFGALTVFRLATVVLCGSMVMMTFSPNVAVMIAAQGIAGLAAAAIVPTLVVLIANNYSGKQQAKALGILGAVQAMATVTAFFVAGVVGTYLGWRYAFGLVIPFSAITLFLTLRLKPVAKVPEVKIDGVGVILAATSVILISLGVNNLNNWGLMLANTLAPFNVLGLSPALLMLIVGLVGIQLFVAWAQRRQARQETPLLALEVIQSPQERAAVYSMMSIVILGNALTFLVPLYIQMVQGRSSFDTAVAMIPYQLSVFTAAILVVGLYDRLAPRQIARYSFVLVSIAMALLAFVMKNDWSNWLVVLGLVMFGLGQGALVTLLFNVLVTSSPKELAGDVGSLRGTVNNLSAGVGSAIAGALVVGILSMNINSALVENPTIPAALIEQVDLDRATFVSNDRLLGVMSRTTATSEQVDEAVRINAEARLKALKLTFLLMAALALLVIVPSGRLPGYIRGQGPSGQPPKV</sequence>
<dbReference type="EMBL" id="JAGRZL010000002">
    <property type="protein sequence ID" value="MBR7627558.1"/>
    <property type="molecule type" value="Genomic_DNA"/>
</dbReference>
<evidence type="ECO:0000256" key="1">
    <source>
        <dbReference type="ARBA" id="ARBA00004141"/>
    </source>
</evidence>
<keyword evidence="9" id="KW-1185">Reference proteome</keyword>
<evidence type="ECO:0000313" key="8">
    <source>
        <dbReference type="EMBL" id="MBR7627558.1"/>
    </source>
</evidence>
<dbReference type="SUPFAM" id="SSF103473">
    <property type="entry name" value="MFS general substrate transporter"/>
    <property type="match status" value="1"/>
</dbReference>
<dbReference type="InterPro" id="IPR011701">
    <property type="entry name" value="MFS"/>
</dbReference>
<feature type="transmembrane region" description="Helical" evidence="6">
    <location>
        <begin position="427"/>
        <end position="448"/>
    </location>
</feature>
<dbReference type="RefSeq" id="WP_212512396.1">
    <property type="nucleotide sequence ID" value="NZ_CAWQDX010000041.1"/>
</dbReference>
<evidence type="ECO:0000313" key="9">
    <source>
        <dbReference type="Proteomes" id="UP000675653"/>
    </source>
</evidence>
<comment type="caution">
    <text evidence="8">The sequence shown here is derived from an EMBL/GenBank/DDBJ whole genome shotgun (WGS) entry which is preliminary data.</text>
</comment>
<feature type="transmembrane region" description="Helical" evidence="6">
    <location>
        <begin position="205"/>
        <end position="224"/>
    </location>
</feature>
<dbReference type="Gene3D" id="1.20.1720.10">
    <property type="entry name" value="Multidrug resistance protein D"/>
    <property type="match status" value="1"/>
</dbReference>
<comment type="subcellular location">
    <subcellularLocation>
        <location evidence="1">Membrane</location>
        <topology evidence="1">Multi-pass membrane protein</topology>
    </subcellularLocation>
</comment>
<keyword evidence="3 6" id="KW-0812">Transmembrane</keyword>
<accession>A0ABS5GK98</accession>
<name>A0ABS5GK98_9GAMM</name>
<organism evidence="8 9">
    <name type="scientific">Aeromonas popoffii</name>
    <dbReference type="NCBI Taxonomy" id="70856"/>
    <lineage>
        <taxon>Bacteria</taxon>
        <taxon>Pseudomonadati</taxon>
        <taxon>Pseudomonadota</taxon>
        <taxon>Gammaproteobacteria</taxon>
        <taxon>Aeromonadales</taxon>
        <taxon>Aeromonadaceae</taxon>
        <taxon>Aeromonas</taxon>
    </lineage>
</organism>
<keyword evidence="4 6" id="KW-1133">Transmembrane helix</keyword>
<feature type="transmembrane region" description="Helical" evidence="6">
    <location>
        <begin position="57"/>
        <end position="75"/>
    </location>
</feature>
<feature type="transmembrane region" description="Helical" evidence="6">
    <location>
        <begin position="507"/>
        <end position="524"/>
    </location>
</feature>
<evidence type="ECO:0000259" key="7">
    <source>
        <dbReference type="PROSITE" id="PS50850"/>
    </source>
</evidence>
<dbReference type="InterPro" id="IPR036259">
    <property type="entry name" value="MFS_trans_sf"/>
</dbReference>
<feature type="transmembrane region" description="Helical" evidence="6">
    <location>
        <begin position="355"/>
        <end position="374"/>
    </location>
</feature>
<feature type="transmembrane region" description="Helical" evidence="6">
    <location>
        <begin position="380"/>
        <end position="406"/>
    </location>
</feature>
<dbReference type="Proteomes" id="UP000675653">
    <property type="component" value="Unassembled WGS sequence"/>
</dbReference>
<dbReference type="PANTHER" id="PTHR42718">
    <property type="entry name" value="MAJOR FACILITATOR SUPERFAMILY MULTIDRUG TRANSPORTER MFSC"/>
    <property type="match status" value="1"/>
</dbReference>
<evidence type="ECO:0000256" key="6">
    <source>
        <dbReference type="SAM" id="Phobius"/>
    </source>
</evidence>
<feature type="transmembrane region" description="Helical" evidence="6">
    <location>
        <begin position="108"/>
        <end position="134"/>
    </location>
</feature>
<keyword evidence="2" id="KW-0813">Transport</keyword>
<evidence type="ECO:0000256" key="2">
    <source>
        <dbReference type="ARBA" id="ARBA00022448"/>
    </source>
</evidence>
<feature type="domain" description="Major facilitator superfamily (MFS) profile" evidence="7">
    <location>
        <begin position="21"/>
        <end position="534"/>
    </location>
</feature>
<protein>
    <submittedName>
        <fullName evidence="8">MFS transporter</fullName>
    </submittedName>
</protein>
<dbReference type="Gene3D" id="1.20.1250.20">
    <property type="entry name" value="MFS general substrate transporter like domains"/>
    <property type="match status" value="1"/>
</dbReference>
<dbReference type="CDD" id="cd17321">
    <property type="entry name" value="MFS_MMR_MDR_like"/>
    <property type="match status" value="1"/>
</dbReference>
<dbReference type="PANTHER" id="PTHR42718:SF9">
    <property type="entry name" value="MAJOR FACILITATOR SUPERFAMILY MULTIDRUG TRANSPORTER MFSC"/>
    <property type="match status" value="1"/>
</dbReference>
<gene>
    <name evidence="8" type="ORF">KAT72_00525</name>
</gene>
<dbReference type="Pfam" id="PF07690">
    <property type="entry name" value="MFS_1"/>
    <property type="match status" value="1"/>
</dbReference>
<keyword evidence="5 6" id="KW-0472">Membrane</keyword>
<feature type="transmembrane region" description="Helical" evidence="6">
    <location>
        <begin position="146"/>
        <end position="167"/>
    </location>
</feature>
<dbReference type="InterPro" id="IPR020846">
    <property type="entry name" value="MFS_dom"/>
</dbReference>
<feature type="transmembrane region" description="Helical" evidence="6">
    <location>
        <begin position="326"/>
        <end position="348"/>
    </location>
</feature>
<evidence type="ECO:0000256" key="3">
    <source>
        <dbReference type="ARBA" id="ARBA00022692"/>
    </source>
</evidence>
<feature type="transmembrane region" description="Helical" evidence="6">
    <location>
        <begin position="244"/>
        <end position="267"/>
    </location>
</feature>
<feature type="transmembrane region" description="Helical" evidence="6">
    <location>
        <begin position="173"/>
        <end position="193"/>
    </location>
</feature>
<reference evidence="8 9" key="1">
    <citation type="submission" date="2021-04" db="EMBL/GenBank/DDBJ databases">
        <title>Draft Genome of Aeromonas popoffii ID682, isolated from a natural water source in Idaho.</title>
        <authorList>
            <person name="Testerman T."/>
            <person name="Graf J."/>
        </authorList>
    </citation>
    <scope>NUCLEOTIDE SEQUENCE [LARGE SCALE GENOMIC DNA]</scope>
    <source>
        <strain evidence="8 9">ID682</strain>
    </source>
</reference>
<evidence type="ECO:0000256" key="4">
    <source>
        <dbReference type="ARBA" id="ARBA00022989"/>
    </source>
</evidence>
<feature type="transmembrane region" description="Helical" evidence="6">
    <location>
        <begin position="291"/>
        <end position="314"/>
    </location>
</feature>
<proteinExistence type="predicted"/>